<gene>
    <name evidence="1" type="primary">Necator_chrX.g24385</name>
    <name evidence="1" type="ORF">RB195_024220</name>
</gene>
<comment type="caution">
    <text evidence="1">The sequence shown here is derived from an EMBL/GenBank/DDBJ whole genome shotgun (WGS) entry which is preliminary data.</text>
</comment>
<reference evidence="1 2" key="1">
    <citation type="submission" date="2023-08" db="EMBL/GenBank/DDBJ databases">
        <title>A Necator americanus chromosomal reference genome.</title>
        <authorList>
            <person name="Ilik V."/>
            <person name="Petrzelkova K.J."/>
            <person name="Pardy F."/>
            <person name="Fuh T."/>
            <person name="Niatou-Singa F.S."/>
            <person name="Gouil Q."/>
            <person name="Baker L."/>
            <person name="Ritchie M.E."/>
            <person name="Jex A.R."/>
            <person name="Gazzola D."/>
            <person name="Li H."/>
            <person name="Toshio Fujiwara R."/>
            <person name="Zhan B."/>
            <person name="Aroian R.V."/>
            <person name="Pafco B."/>
            <person name="Schwarz E.M."/>
        </authorList>
    </citation>
    <scope>NUCLEOTIDE SEQUENCE [LARGE SCALE GENOMIC DNA]</scope>
    <source>
        <strain evidence="1 2">Aroian</strain>
        <tissue evidence="1">Whole animal</tissue>
    </source>
</reference>
<name>A0ABR1EMF3_NECAM</name>
<dbReference type="EMBL" id="JAVFWL010000006">
    <property type="protein sequence ID" value="KAK6763808.1"/>
    <property type="molecule type" value="Genomic_DNA"/>
</dbReference>
<sequence length="107" mass="12361">MVKRPQWLAIEPSSWKLRSSDTLNIKEIMERKEAFENLHVEESENNNDLLDLIGGLMSLPAAITRIFRRGVPSLNIALLNLLDLLQQLARNQSIRRYSIFCETLRLA</sequence>
<accession>A0ABR1EMF3</accession>
<proteinExistence type="predicted"/>
<evidence type="ECO:0000313" key="2">
    <source>
        <dbReference type="Proteomes" id="UP001303046"/>
    </source>
</evidence>
<organism evidence="1 2">
    <name type="scientific">Necator americanus</name>
    <name type="common">Human hookworm</name>
    <dbReference type="NCBI Taxonomy" id="51031"/>
    <lineage>
        <taxon>Eukaryota</taxon>
        <taxon>Metazoa</taxon>
        <taxon>Ecdysozoa</taxon>
        <taxon>Nematoda</taxon>
        <taxon>Chromadorea</taxon>
        <taxon>Rhabditida</taxon>
        <taxon>Rhabditina</taxon>
        <taxon>Rhabditomorpha</taxon>
        <taxon>Strongyloidea</taxon>
        <taxon>Ancylostomatidae</taxon>
        <taxon>Bunostominae</taxon>
        <taxon>Necator</taxon>
    </lineage>
</organism>
<dbReference type="Proteomes" id="UP001303046">
    <property type="component" value="Unassembled WGS sequence"/>
</dbReference>
<keyword evidence="2" id="KW-1185">Reference proteome</keyword>
<protein>
    <submittedName>
        <fullName evidence="1">Uncharacterized protein</fullName>
    </submittedName>
</protein>
<evidence type="ECO:0000313" key="1">
    <source>
        <dbReference type="EMBL" id="KAK6763808.1"/>
    </source>
</evidence>